<dbReference type="Proteomes" id="UP000283383">
    <property type="component" value="Unassembled WGS sequence"/>
</dbReference>
<evidence type="ECO:0000256" key="1">
    <source>
        <dbReference type="SAM" id="MobiDB-lite"/>
    </source>
</evidence>
<gene>
    <name evidence="2" type="ORF">GcM3_219043</name>
</gene>
<organism evidence="2 3">
    <name type="scientific">Golovinomyces cichoracearum</name>
    <dbReference type="NCBI Taxonomy" id="62708"/>
    <lineage>
        <taxon>Eukaryota</taxon>
        <taxon>Fungi</taxon>
        <taxon>Dikarya</taxon>
        <taxon>Ascomycota</taxon>
        <taxon>Pezizomycotina</taxon>
        <taxon>Leotiomycetes</taxon>
        <taxon>Erysiphales</taxon>
        <taxon>Erysiphaceae</taxon>
        <taxon>Golovinomyces</taxon>
    </lineage>
</organism>
<feature type="region of interest" description="Disordered" evidence="1">
    <location>
        <begin position="38"/>
        <end position="57"/>
    </location>
</feature>
<comment type="caution">
    <text evidence="2">The sequence shown here is derived from an EMBL/GenBank/DDBJ whole genome shotgun (WGS) entry which is preliminary data.</text>
</comment>
<dbReference type="AlphaFoldDB" id="A0A420H7F0"/>
<evidence type="ECO:0000313" key="3">
    <source>
        <dbReference type="Proteomes" id="UP000283383"/>
    </source>
</evidence>
<dbReference type="EMBL" id="MCBQ01021955">
    <property type="protein sequence ID" value="RKF53347.1"/>
    <property type="molecule type" value="Genomic_DNA"/>
</dbReference>
<keyword evidence="3" id="KW-1185">Reference proteome</keyword>
<feature type="compositionally biased region" description="Pro residues" evidence="1">
    <location>
        <begin position="48"/>
        <end position="57"/>
    </location>
</feature>
<accession>A0A420H7F0</accession>
<evidence type="ECO:0000313" key="2">
    <source>
        <dbReference type="EMBL" id="RKF53347.1"/>
    </source>
</evidence>
<protein>
    <submittedName>
        <fullName evidence="2">Uncharacterized protein</fullName>
    </submittedName>
</protein>
<name>A0A420H7F0_9PEZI</name>
<sequence>MPTYDRDGDTVITDISTLKGQVASLLAAFMGNEEKILNKNNDRTSDEPPFPPKLSQS</sequence>
<reference evidence="2 3" key="1">
    <citation type="journal article" date="2018" name="BMC Genomics">
        <title>Comparative genome analyses reveal sequence features reflecting distinct modes of host-adaptation between dicot and monocot powdery mildew.</title>
        <authorList>
            <person name="Wu Y."/>
            <person name="Ma X."/>
            <person name="Pan Z."/>
            <person name="Kale S.D."/>
            <person name="Song Y."/>
            <person name="King H."/>
            <person name="Zhang Q."/>
            <person name="Presley C."/>
            <person name="Deng X."/>
            <person name="Wei C.I."/>
            <person name="Xiao S."/>
        </authorList>
    </citation>
    <scope>NUCLEOTIDE SEQUENCE [LARGE SCALE GENOMIC DNA]</scope>
    <source>
        <strain evidence="2">UMSG3</strain>
    </source>
</reference>
<proteinExistence type="predicted"/>